<reference evidence="1" key="2">
    <citation type="submission" date="2021-01" db="EMBL/GenBank/DDBJ databases">
        <authorList>
            <person name="Schikora-Tamarit M.A."/>
        </authorList>
    </citation>
    <scope>NUCLEOTIDE SEQUENCE</scope>
    <source>
        <strain evidence="1">CBS2887</strain>
    </source>
</reference>
<sequence>MVPLLSDMSPLGIHKVCLVPQEVVDRCDNVVQERQFRYTLPLLSFGVIMVVQSTFEDETETLWQKSNLISFTPYQKIKTDLFNLLFGCQFIHLGLPFVISDLEVNVPL</sequence>
<comment type="caution">
    <text evidence="1">The sequence shown here is derived from an EMBL/GenBank/DDBJ whole genome shotgun (WGS) entry which is preliminary data.</text>
</comment>
<reference evidence="1" key="1">
    <citation type="journal article" date="2021" name="Open Biol.">
        <title>Shared evolutionary footprints suggest mitochondrial oxidative damage underlies multiple complex I losses in fungi.</title>
        <authorList>
            <person name="Schikora-Tamarit M.A."/>
            <person name="Marcet-Houben M."/>
            <person name="Nosek J."/>
            <person name="Gabaldon T."/>
        </authorList>
    </citation>
    <scope>NUCLEOTIDE SEQUENCE</scope>
    <source>
        <strain evidence="1">CBS2887</strain>
    </source>
</reference>
<dbReference type="EMBL" id="JAEUBG010000756">
    <property type="protein sequence ID" value="KAH3687548.1"/>
    <property type="molecule type" value="Genomic_DNA"/>
</dbReference>
<protein>
    <submittedName>
        <fullName evidence="1">Uncharacterized protein</fullName>
    </submittedName>
</protein>
<name>A0A9P8QAV8_WICPI</name>
<evidence type="ECO:0000313" key="1">
    <source>
        <dbReference type="EMBL" id="KAH3687548.1"/>
    </source>
</evidence>
<gene>
    <name evidence="1" type="ORF">WICPIJ_001470</name>
</gene>
<accession>A0A9P8QAV8</accession>
<organism evidence="1 2">
    <name type="scientific">Wickerhamomyces pijperi</name>
    <name type="common">Yeast</name>
    <name type="synonym">Pichia pijperi</name>
    <dbReference type="NCBI Taxonomy" id="599730"/>
    <lineage>
        <taxon>Eukaryota</taxon>
        <taxon>Fungi</taxon>
        <taxon>Dikarya</taxon>
        <taxon>Ascomycota</taxon>
        <taxon>Saccharomycotina</taxon>
        <taxon>Saccharomycetes</taxon>
        <taxon>Phaffomycetales</taxon>
        <taxon>Wickerhamomycetaceae</taxon>
        <taxon>Wickerhamomyces</taxon>
    </lineage>
</organism>
<dbReference type="Proteomes" id="UP000774326">
    <property type="component" value="Unassembled WGS sequence"/>
</dbReference>
<dbReference type="AlphaFoldDB" id="A0A9P8QAV8"/>
<proteinExistence type="predicted"/>
<keyword evidence="2" id="KW-1185">Reference proteome</keyword>
<evidence type="ECO:0000313" key="2">
    <source>
        <dbReference type="Proteomes" id="UP000774326"/>
    </source>
</evidence>